<sequence length="359" mass="40190">MSTSTRVAFITGAAGQDGSFLAELLIGKGYTVYGMVRRSSNMTNLDRLTALRHNHRFHIHYGDVTDIASIMRILTLAKKDYFNTLLNVKEKGYLEVYNLAAQSHVKVSFEVPQYTANTDAIGTLNVLEAVVQLELTPHVRLYQASTSELFGSTAPPQNEESLMCPQSPYAVAKLFAHWAVKNYRDAYNMYAVSGILFNHESERRAANFVTRKITKFAAALHRGQKSVLEIGNLHALRDWGYAKDYVEAMWAMLQQDSATDFVIATGEQHTVKECIEAALEVVGIPRIEWRGTGLSETGHNAETGDLLVEVNAKYFRPTEVDSLQGDCRKATDVLKWKHTTGFKELVKIMVLHDIQELGI</sequence>
<evidence type="ECO:0000259" key="5">
    <source>
        <dbReference type="Pfam" id="PF16363"/>
    </source>
</evidence>
<dbReference type="NCBIfam" id="TIGR01472">
    <property type="entry name" value="gmd"/>
    <property type="match status" value="1"/>
</dbReference>
<dbReference type="Pfam" id="PF16363">
    <property type="entry name" value="GDP_Man_Dehyd"/>
    <property type="match status" value="1"/>
</dbReference>
<accession>A0A2J8AJ63</accession>
<dbReference type="Proteomes" id="UP000236333">
    <property type="component" value="Unassembled WGS sequence"/>
</dbReference>
<gene>
    <name evidence="6" type="ORF">TSOC_000477</name>
</gene>
<proteinExistence type="inferred from homology"/>
<protein>
    <recommendedName>
        <fullName evidence="3">GDP-mannose 4,6-dehydratase</fullName>
        <ecNumber evidence="3">4.2.1.47</ecNumber>
    </recommendedName>
</protein>
<evidence type="ECO:0000256" key="1">
    <source>
        <dbReference type="ARBA" id="ARBA00001937"/>
    </source>
</evidence>
<dbReference type="InterPro" id="IPR036291">
    <property type="entry name" value="NAD(P)-bd_dom_sf"/>
</dbReference>
<dbReference type="PANTHER" id="PTHR43715">
    <property type="entry name" value="GDP-MANNOSE 4,6-DEHYDRATASE"/>
    <property type="match status" value="1"/>
</dbReference>
<keyword evidence="4" id="KW-0456">Lyase</keyword>
<reference evidence="6 7" key="1">
    <citation type="journal article" date="2017" name="Mol. Biol. Evol.">
        <title>The 4-celled Tetrabaena socialis nuclear genome reveals the essential components for genetic control of cell number at the origin of multicellularity in the volvocine lineage.</title>
        <authorList>
            <person name="Featherston J."/>
            <person name="Arakaki Y."/>
            <person name="Hanschen E.R."/>
            <person name="Ferris P.J."/>
            <person name="Michod R.E."/>
            <person name="Olson B.J.S.C."/>
            <person name="Nozaki H."/>
            <person name="Durand P.M."/>
        </authorList>
    </citation>
    <scope>NUCLEOTIDE SEQUENCE [LARGE SCALE GENOMIC DNA]</scope>
    <source>
        <strain evidence="6 7">NIES-571</strain>
    </source>
</reference>
<comment type="similarity">
    <text evidence="2">Belongs to the NAD(P)-dependent epimerase/dehydratase family. GDP-mannose 4,6-dehydratase subfamily.</text>
</comment>
<dbReference type="Gene3D" id="3.90.25.10">
    <property type="entry name" value="UDP-galactose 4-epimerase, domain 1"/>
    <property type="match status" value="1"/>
</dbReference>
<dbReference type="InterPro" id="IPR006368">
    <property type="entry name" value="GDP_Man_deHydtase"/>
</dbReference>
<dbReference type="EC" id="4.2.1.47" evidence="3"/>
<evidence type="ECO:0000256" key="4">
    <source>
        <dbReference type="ARBA" id="ARBA00023239"/>
    </source>
</evidence>
<dbReference type="FunFam" id="3.40.50.720:FF:000924">
    <property type="entry name" value="GDP-mannose 4,6 dehydratase"/>
    <property type="match status" value="1"/>
</dbReference>
<dbReference type="OrthoDB" id="10253554at2759"/>
<dbReference type="PANTHER" id="PTHR43715:SF1">
    <property type="entry name" value="GDP-MANNOSE 4,6 DEHYDRATASE"/>
    <property type="match status" value="1"/>
</dbReference>
<comment type="caution">
    <text evidence="6">The sequence shown here is derived from an EMBL/GenBank/DDBJ whole genome shotgun (WGS) entry which is preliminary data.</text>
</comment>
<keyword evidence="7" id="KW-1185">Reference proteome</keyword>
<feature type="domain" description="NAD(P)-binding" evidence="5">
    <location>
        <begin position="9"/>
        <end position="349"/>
    </location>
</feature>
<name>A0A2J8AJ63_9CHLO</name>
<dbReference type="InterPro" id="IPR016040">
    <property type="entry name" value="NAD(P)-bd_dom"/>
</dbReference>
<dbReference type="Gene3D" id="3.40.50.720">
    <property type="entry name" value="NAD(P)-binding Rossmann-like Domain"/>
    <property type="match status" value="1"/>
</dbReference>
<dbReference type="GO" id="GO:0042351">
    <property type="term" value="P:'de novo' GDP-L-fucose biosynthetic process"/>
    <property type="evidence" value="ECO:0007669"/>
    <property type="project" value="TreeGrafter"/>
</dbReference>
<dbReference type="SUPFAM" id="SSF51735">
    <property type="entry name" value="NAD(P)-binding Rossmann-fold domains"/>
    <property type="match status" value="1"/>
</dbReference>
<evidence type="ECO:0000313" key="6">
    <source>
        <dbReference type="EMBL" id="PNH12559.1"/>
    </source>
</evidence>
<evidence type="ECO:0000256" key="2">
    <source>
        <dbReference type="ARBA" id="ARBA00009263"/>
    </source>
</evidence>
<organism evidence="6 7">
    <name type="scientific">Tetrabaena socialis</name>
    <dbReference type="NCBI Taxonomy" id="47790"/>
    <lineage>
        <taxon>Eukaryota</taxon>
        <taxon>Viridiplantae</taxon>
        <taxon>Chlorophyta</taxon>
        <taxon>core chlorophytes</taxon>
        <taxon>Chlorophyceae</taxon>
        <taxon>CS clade</taxon>
        <taxon>Chlamydomonadales</taxon>
        <taxon>Tetrabaenaceae</taxon>
        <taxon>Tetrabaena</taxon>
    </lineage>
</organism>
<dbReference type="GO" id="GO:0008446">
    <property type="term" value="F:GDP-mannose 4,6-dehydratase activity"/>
    <property type="evidence" value="ECO:0007669"/>
    <property type="project" value="UniProtKB-EC"/>
</dbReference>
<dbReference type="CDD" id="cd05260">
    <property type="entry name" value="GDP_MD_SDR_e"/>
    <property type="match status" value="1"/>
</dbReference>
<evidence type="ECO:0000256" key="3">
    <source>
        <dbReference type="ARBA" id="ARBA00011989"/>
    </source>
</evidence>
<dbReference type="EMBL" id="PGGS01000007">
    <property type="protein sequence ID" value="PNH12559.1"/>
    <property type="molecule type" value="Genomic_DNA"/>
</dbReference>
<dbReference type="AlphaFoldDB" id="A0A2J8AJ63"/>
<comment type="cofactor">
    <cofactor evidence="1">
        <name>NADP(+)</name>
        <dbReference type="ChEBI" id="CHEBI:58349"/>
    </cofactor>
</comment>
<evidence type="ECO:0000313" key="7">
    <source>
        <dbReference type="Proteomes" id="UP000236333"/>
    </source>
</evidence>